<feature type="compositionally biased region" description="Low complexity" evidence="1">
    <location>
        <begin position="358"/>
        <end position="369"/>
    </location>
</feature>
<feature type="compositionally biased region" description="Acidic residues" evidence="1">
    <location>
        <begin position="293"/>
        <end position="303"/>
    </location>
</feature>
<evidence type="ECO:0000259" key="2">
    <source>
        <dbReference type="Pfam" id="PF12825"/>
    </source>
</evidence>
<feature type="compositionally biased region" description="Polar residues" evidence="1">
    <location>
        <begin position="933"/>
        <end position="942"/>
    </location>
</feature>
<dbReference type="RefSeq" id="XP_025598616.1">
    <property type="nucleotide sequence ID" value="XM_025742396.1"/>
</dbReference>
<feature type="compositionally biased region" description="Low complexity" evidence="1">
    <location>
        <begin position="878"/>
        <end position="887"/>
    </location>
</feature>
<feature type="region of interest" description="Disordered" evidence="1">
    <location>
        <begin position="506"/>
        <end position="525"/>
    </location>
</feature>
<dbReference type="STRING" id="58919.A0A316Z974"/>
<feature type="compositionally biased region" description="Low complexity" evidence="1">
    <location>
        <begin position="509"/>
        <end position="525"/>
    </location>
</feature>
<gene>
    <name evidence="3" type="ORF">FA09DRAFT_329933</name>
</gene>
<dbReference type="InterPro" id="IPR024554">
    <property type="entry name" value="LEC1-like_C"/>
</dbReference>
<evidence type="ECO:0000313" key="3">
    <source>
        <dbReference type="EMBL" id="PWN98337.1"/>
    </source>
</evidence>
<feature type="region of interest" description="Disordered" evidence="1">
    <location>
        <begin position="88"/>
        <end position="470"/>
    </location>
</feature>
<feature type="compositionally biased region" description="Basic and acidic residues" evidence="1">
    <location>
        <begin position="175"/>
        <end position="186"/>
    </location>
</feature>
<feature type="compositionally biased region" description="Low complexity" evidence="1">
    <location>
        <begin position="98"/>
        <end position="120"/>
    </location>
</feature>
<proteinExistence type="predicted"/>
<feature type="compositionally biased region" description="Low complexity" evidence="1">
    <location>
        <begin position="1"/>
        <end position="12"/>
    </location>
</feature>
<feature type="compositionally biased region" description="Basic and acidic residues" evidence="1">
    <location>
        <begin position="434"/>
        <end position="455"/>
    </location>
</feature>
<feature type="compositionally biased region" description="Low complexity" evidence="1">
    <location>
        <begin position="129"/>
        <end position="147"/>
    </location>
</feature>
<protein>
    <recommendedName>
        <fullName evidence="2">PX domain-containing protein</fullName>
    </recommendedName>
</protein>
<dbReference type="Proteomes" id="UP000245946">
    <property type="component" value="Unassembled WGS sequence"/>
</dbReference>
<evidence type="ECO:0000313" key="4">
    <source>
        <dbReference type="Proteomes" id="UP000245946"/>
    </source>
</evidence>
<accession>A0A316Z974</accession>
<dbReference type="InterPro" id="IPR047168">
    <property type="entry name" value="LEC1-like"/>
</dbReference>
<name>A0A316Z974_9BASI</name>
<evidence type="ECO:0000256" key="1">
    <source>
        <dbReference type="SAM" id="MobiDB-lite"/>
    </source>
</evidence>
<feature type="region of interest" description="Disordered" evidence="1">
    <location>
        <begin position="1"/>
        <end position="76"/>
    </location>
</feature>
<feature type="compositionally biased region" description="Polar residues" evidence="1">
    <location>
        <begin position="857"/>
        <end position="868"/>
    </location>
</feature>
<keyword evidence="4" id="KW-1185">Reference proteome</keyword>
<dbReference type="EMBL" id="KZ819292">
    <property type="protein sequence ID" value="PWN98337.1"/>
    <property type="molecule type" value="Genomic_DNA"/>
</dbReference>
<dbReference type="PANTHER" id="PTHR47185:SF1">
    <property type="entry name" value="PX DOMAIN-CONTAINING PROTEIN YPR097W"/>
    <property type="match status" value="1"/>
</dbReference>
<feature type="domain" description="PX" evidence="2">
    <location>
        <begin position="1113"/>
        <end position="1441"/>
    </location>
</feature>
<feature type="region of interest" description="Disordered" evidence="1">
    <location>
        <begin position="823"/>
        <end position="1021"/>
    </location>
</feature>
<organism evidence="3 4">
    <name type="scientific">Tilletiopsis washingtonensis</name>
    <dbReference type="NCBI Taxonomy" id="58919"/>
    <lineage>
        <taxon>Eukaryota</taxon>
        <taxon>Fungi</taxon>
        <taxon>Dikarya</taxon>
        <taxon>Basidiomycota</taxon>
        <taxon>Ustilaginomycotina</taxon>
        <taxon>Exobasidiomycetes</taxon>
        <taxon>Entylomatales</taxon>
        <taxon>Entylomatales incertae sedis</taxon>
        <taxon>Tilletiopsis</taxon>
    </lineage>
</organism>
<dbReference type="Pfam" id="PF12825">
    <property type="entry name" value="DUF3818"/>
    <property type="match status" value="1"/>
</dbReference>
<reference evidence="3 4" key="1">
    <citation type="journal article" date="2018" name="Mol. Biol. Evol.">
        <title>Broad Genomic Sampling Reveals a Smut Pathogenic Ancestry of the Fungal Clade Ustilaginomycotina.</title>
        <authorList>
            <person name="Kijpornyongpan T."/>
            <person name="Mondo S.J."/>
            <person name="Barry K."/>
            <person name="Sandor L."/>
            <person name="Lee J."/>
            <person name="Lipzen A."/>
            <person name="Pangilinan J."/>
            <person name="LaButti K."/>
            <person name="Hainaut M."/>
            <person name="Henrissat B."/>
            <person name="Grigoriev I.V."/>
            <person name="Spatafora J.W."/>
            <person name="Aime M.C."/>
        </authorList>
    </citation>
    <scope>NUCLEOTIDE SEQUENCE [LARGE SCALE GENOMIC DNA]</scope>
    <source>
        <strain evidence="3 4">MCA 4186</strain>
    </source>
</reference>
<dbReference type="GeneID" id="37269940"/>
<feature type="compositionally biased region" description="Basic and acidic residues" evidence="1">
    <location>
        <begin position="304"/>
        <end position="321"/>
    </location>
</feature>
<dbReference type="OrthoDB" id="71672at2759"/>
<sequence length="1561" mass="167562">MSSSAEAYITAPAAPPPISTTAARPGGPVRAASQRSASSPVSPAVLGRMSWFGSVDGDSDEEQRSPTPGPSATIFGVEPAIFWAQAARAIADDEDPEPLSGAAAPSLARSRSLRRASMPPLQSPQRPVPEALGLSLGSESAGPSSPATSPPPVPAKARRRPTGTGILSRLRRINKREARDAQRHSLDASTLSHVTPATPDAVTSPPPSVMDSVQEWSSAGSAEEPAAQRALRELPSVSAVQGRGPPSPIFFKDLPGVERTPHFVYDGSARPSRERIHSLQPSLVDDESIRADSDEEEEEDALNFDEHWLEQRVEERRRDEFGDATTELSPAPPAWALQEAEPEDPATPMEGAPRVDKPAPAANFAAGPPSTFALGQPPSSAAERALNRRRQPSFPGAFTWVPDAAADAVSPLSTPQAEAPPALQLNGASTSADESAHPPRESSEYLDAHSRHSSIDEAPSPFSDSTDAAGPPAAQLLALSLCEARTQTPADEVDTPRGHAAQRTSYFEATSHSRSATTDSTATESTAPVSIADSIKAASEASSLAMAAAELPEPPQFHAVAPATYTWLRKAELAPAQLYCFVREMVARQLRWELDRAWLLDGISAPSKPAALGRDELAIFKKRPAFAALPRPRLPIIHFLLARALSTCPLFSPASAGAPDVHRFVTEGVLPLLRKRQDLSLSEPVDRHGEGDGSDYSAKSTLNVVSRAISALLVKYITAVLRKGLSRKSAAQVAAVPWPRAPELIAVMPPSAYVAHRLQVSQLKQGGMEVDIISLRARSGTDCEFLLSVRRYGFPIVYVLRSEEDFFQFARSLAAELGPKARVRPLPPRWRGSGMDAADAGSLGPLTGNAALESQRRSSVASMQSILSPRSAGMEKTSSIQSSRSSINMDVSSGTRPPRYGGSRPQPKRSRSSDSTGSGLALSPAPAQEFPGANTSQVSLTASERGLPRGRTDPYGAGSPDSMPLSPGLASVRTFEQFASGEKPPRRSRIFAGRRVSSRGTSPIGARPEESSSGAATAHHELRRHHLRAWLRDALAVRGAGHGSETQAFLSVGSLTDKEMRPGTRADAEVRRAIDETKRADREAVAAGAAAEALELHDELETLWRACTDGDELLRAYAAIQDSSTFSALPLAYQRAVSLANLRLSHGLFGVFVSGSESGKNLQRAQDLFHAFPWRSLSQAMDQPGGIMLQRVRSAIAGGDFVGRLLAVLLEDGGLAGMQAELADLKRRFGSTIMRKIENFVQMQDAQKRLVRQSAEMACIPLVAAIARGSDSPRLTPEGVQRIVKATRAHREFVETLPSDKEVAAKLKANVDVRLIYDMQRALRLLSLRRDATLVRETLQMPEIKRMVETLLEPLMHTLRRVHRCLPLASVVEDLREFLSRLLDVLSGLRSRVQEPWRSVSTIATLLDDAVPAWYGVLHSLSAKDNLVEQLFAWLHSLARIIGSGTSDVSVAWAPPIITPSSASKPAPGVPQGGAVPLDELRRDLSELEAAARRRAVAEMRETCRWAAGDVDAYSPIQLQGSGGKTRTDPILAPPVKPAAPTPALDRFRPGFRAALARVLR</sequence>
<dbReference type="GO" id="GO:0035091">
    <property type="term" value="F:phosphatidylinositol binding"/>
    <property type="evidence" value="ECO:0007669"/>
    <property type="project" value="TreeGrafter"/>
</dbReference>
<dbReference type="PANTHER" id="PTHR47185">
    <property type="entry name" value="PX DOMAIN-CONTAINING PROTEIN YPR097W"/>
    <property type="match status" value="1"/>
</dbReference>